<keyword evidence="5" id="KW-0130">Cell adhesion</keyword>
<evidence type="ECO:0000256" key="4">
    <source>
        <dbReference type="ARBA" id="ARBA00022837"/>
    </source>
</evidence>
<gene>
    <name evidence="9" type="ORF">U0070_000562</name>
</gene>
<protein>
    <submittedName>
        <fullName evidence="9">Uncharacterized protein</fullName>
    </submittedName>
</protein>
<organism evidence="9 10">
    <name type="scientific">Myodes glareolus</name>
    <name type="common">Bank vole</name>
    <name type="synonym">Clethrionomys glareolus</name>
    <dbReference type="NCBI Taxonomy" id="447135"/>
    <lineage>
        <taxon>Eukaryota</taxon>
        <taxon>Metazoa</taxon>
        <taxon>Chordata</taxon>
        <taxon>Craniata</taxon>
        <taxon>Vertebrata</taxon>
        <taxon>Euteleostomi</taxon>
        <taxon>Mammalia</taxon>
        <taxon>Eutheria</taxon>
        <taxon>Euarchontoglires</taxon>
        <taxon>Glires</taxon>
        <taxon>Rodentia</taxon>
        <taxon>Myomorpha</taxon>
        <taxon>Muroidea</taxon>
        <taxon>Cricetidae</taxon>
        <taxon>Arvicolinae</taxon>
        <taxon>Myodes</taxon>
    </lineage>
</organism>
<dbReference type="GO" id="GO:0007043">
    <property type="term" value="P:cell-cell junction assembly"/>
    <property type="evidence" value="ECO:0007669"/>
    <property type="project" value="TreeGrafter"/>
</dbReference>
<evidence type="ECO:0000256" key="5">
    <source>
        <dbReference type="ARBA" id="ARBA00022889"/>
    </source>
</evidence>
<proteinExistence type="predicted"/>
<evidence type="ECO:0000256" key="8">
    <source>
        <dbReference type="SAM" id="SignalP"/>
    </source>
</evidence>
<feature type="chain" id="PRO_5043911868" evidence="8">
    <location>
        <begin position="22"/>
        <end position="114"/>
    </location>
</feature>
<evidence type="ECO:0000313" key="9">
    <source>
        <dbReference type="EMBL" id="KAK7814246.1"/>
    </source>
</evidence>
<dbReference type="GO" id="GO:0016339">
    <property type="term" value="P:calcium-dependent cell-cell adhesion via plasma membrane cell adhesion molecules"/>
    <property type="evidence" value="ECO:0007669"/>
    <property type="project" value="TreeGrafter"/>
</dbReference>
<evidence type="ECO:0000256" key="1">
    <source>
        <dbReference type="ARBA" id="ARBA00004236"/>
    </source>
</evidence>
<dbReference type="GO" id="GO:0016477">
    <property type="term" value="P:cell migration"/>
    <property type="evidence" value="ECO:0007669"/>
    <property type="project" value="TreeGrafter"/>
</dbReference>
<evidence type="ECO:0000256" key="3">
    <source>
        <dbReference type="ARBA" id="ARBA00022737"/>
    </source>
</evidence>
<accession>A0AAW0IJH4</accession>
<keyword evidence="2" id="KW-1003">Cell membrane</keyword>
<dbReference type="Proteomes" id="UP001488838">
    <property type="component" value="Unassembled WGS sequence"/>
</dbReference>
<keyword evidence="8" id="KW-0732">Signal</keyword>
<dbReference type="GO" id="GO:0045296">
    <property type="term" value="F:cadherin binding"/>
    <property type="evidence" value="ECO:0007669"/>
    <property type="project" value="TreeGrafter"/>
</dbReference>
<dbReference type="GO" id="GO:0044331">
    <property type="term" value="P:cell-cell adhesion mediated by cadherin"/>
    <property type="evidence" value="ECO:0007669"/>
    <property type="project" value="TreeGrafter"/>
</dbReference>
<dbReference type="GO" id="GO:0008013">
    <property type="term" value="F:beta-catenin binding"/>
    <property type="evidence" value="ECO:0007669"/>
    <property type="project" value="TreeGrafter"/>
</dbReference>
<comment type="subcellular location">
    <subcellularLocation>
        <location evidence="1">Cell membrane</location>
    </subcellularLocation>
</comment>
<dbReference type="InterPro" id="IPR039808">
    <property type="entry name" value="Cadherin"/>
</dbReference>
<dbReference type="GO" id="GO:0000902">
    <property type="term" value="P:cell morphogenesis"/>
    <property type="evidence" value="ECO:0007669"/>
    <property type="project" value="TreeGrafter"/>
</dbReference>
<feature type="signal peptide" evidence="8">
    <location>
        <begin position="1"/>
        <end position="21"/>
    </location>
</feature>
<keyword evidence="4" id="KW-0106">Calcium</keyword>
<dbReference type="FunFam" id="2.60.40.60:FF:000011">
    <property type="entry name" value="Cadherin 1"/>
    <property type="match status" value="1"/>
</dbReference>
<evidence type="ECO:0000313" key="10">
    <source>
        <dbReference type="Proteomes" id="UP001488838"/>
    </source>
</evidence>
<sequence length="114" mass="12961">MAIRGCAQLLLLLLLLLQGQNHQPLRRSKRRWVLTTLELEEEDSGPFPKLVGELFNNMSNNVSLMYLLRGPGVDEFPEIGLFSIEDNQSGKIYVHRAVDREVTPSFLVPKMDPV</sequence>
<keyword evidence="10" id="KW-1185">Reference proteome</keyword>
<dbReference type="PANTHER" id="PTHR24027">
    <property type="entry name" value="CADHERIN-23"/>
    <property type="match status" value="1"/>
</dbReference>
<dbReference type="PANTHER" id="PTHR24027:SF78">
    <property type="entry name" value="CADHERIN-LIKE PROTEIN 26"/>
    <property type="match status" value="1"/>
</dbReference>
<evidence type="ECO:0000256" key="7">
    <source>
        <dbReference type="ARBA" id="ARBA00023180"/>
    </source>
</evidence>
<keyword evidence="7" id="KW-0325">Glycoprotein</keyword>
<dbReference type="Gene3D" id="2.60.40.60">
    <property type="entry name" value="Cadherins"/>
    <property type="match status" value="1"/>
</dbReference>
<keyword evidence="6" id="KW-0472">Membrane</keyword>
<comment type="caution">
    <text evidence="9">The sequence shown here is derived from an EMBL/GenBank/DDBJ whole genome shotgun (WGS) entry which is preliminary data.</text>
</comment>
<dbReference type="EMBL" id="JBBHLL010000125">
    <property type="protein sequence ID" value="KAK7814246.1"/>
    <property type="molecule type" value="Genomic_DNA"/>
</dbReference>
<evidence type="ECO:0000256" key="2">
    <source>
        <dbReference type="ARBA" id="ARBA00022475"/>
    </source>
</evidence>
<dbReference type="GO" id="GO:0016342">
    <property type="term" value="C:catenin complex"/>
    <property type="evidence" value="ECO:0007669"/>
    <property type="project" value="TreeGrafter"/>
</dbReference>
<reference evidence="9 10" key="1">
    <citation type="journal article" date="2023" name="bioRxiv">
        <title>Conserved and derived expression patterns and positive selection on dental genes reveal complex evolutionary context of ever-growing rodent molars.</title>
        <authorList>
            <person name="Calamari Z.T."/>
            <person name="Song A."/>
            <person name="Cohen E."/>
            <person name="Akter M."/>
            <person name="Roy R.D."/>
            <person name="Hallikas O."/>
            <person name="Christensen M.M."/>
            <person name="Li P."/>
            <person name="Marangoni P."/>
            <person name="Jernvall J."/>
            <person name="Klein O.D."/>
        </authorList>
    </citation>
    <scope>NUCLEOTIDE SEQUENCE [LARGE SCALE GENOMIC DNA]</scope>
    <source>
        <strain evidence="9">V071</strain>
    </source>
</reference>
<dbReference type="GO" id="GO:0005912">
    <property type="term" value="C:adherens junction"/>
    <property type="evidence" value="ECO:0007669"/>
    <property type="project" value="TreeGrafter"/>
</dbReference>
<dbReference type="GO" id="GO:0034332">
    <property type="term" value="P:adherens junction organization"/>
    <property type="evidence" value="ECO:0007669"/>
    <property type="project" value="TreeGrafter"/>
</dbReference>
<keyword evidence="3" id="KW-0677">Repeat</keyword>
<dbReference type="AlphaFoldDB" id="A0AAW0IJH4"/>
<name>A0AAW0IJH4_MYOGA</name>
<evidence type="ECO:0000256" key="6">
    <source>
        <dbReference type="ARBA" id="ARBA00023136"/>
    </source>
</evidence>